<evidence type="ECO:0000313" key="1">
    <source>
        <dbReference type="EMBL" id="PNS93811.1"/>
    </source>
</evidence>
<dbReference type="AlphaFoldDB" id="A0A2K1WZ54"/>
<dbReference type="EMBL" id="CM009307">
    <property type="protein sequence ID" value="PNS93811.1"/>
    <property type="molecule type" value="Genomic_DNA"/>
</dbReference>
<name>A0A2K1WZ54_POPTR</name>
<sequence>MYRHSVRLYISVSQRLSLEQSFSWDLTSFAFEKYGPVATLKNITITMEWPTMSKNLQVIIKLRCLPARDAHGTNTLMVTILIVND</sequence>
<organism evidence="1 2">
    <name type="scientific">Populus trichocarpa</name>
    <name type="common">Western balsam poplar</name>
    <name type="synonym">Populus balsamifera subsp. trichocarpa</name>
    <dbReference type="NCBI Taxonomy" id="3694"/>
    <lineage>
        <taxon>Eukaryota</taxon>
        <taxon>Viridiplantae</taxon>
        <taxon>Streptophyta</taxon>
        <taxon>Embryophyta</taxon>
        <taxon>Tracheophyta</taxon>
        <taxon>Spermatophyta</taxon>
        <taxon>Magnoliopsida</taxon>
        <taxon>eudicotyledons</taxon>
        <taxon>Gunneridae</taxon>
        <taxon>Pentapetalae</taxon>
        <taxon>rosids</taxon>
        <taxon>fabids</taxon>
        <taxon>Malpighiales</taxon>
        <taxon>Salicaceae</taxon>
        <taxon>Saliceae</taxon>
        <taxon>Populus</taxon>
    </lineage>
</organism>
<evidence type="ECO:0000313" key="2">
    <source>
        <dbReference type="Proteomes" id="UP000006729"/>
    </source>
</evidence>
<dbReference type="InParanoid" id="A0A2K1WZ54"/>
<proteinExistence type="predicted"/>
<dbReference type="Proteomes" id="UP000006729">
    <property type="component" value="Chromosome 18"/>
</dbReference>
<keyword evidence="2" id="KW-1185">Reference proteome</keyword>
<protein>
    <submittedName>
        <fullName evidence="1">Uncharacterized protein</fullName>
    </submittedName>
</protein>
<gene>
    <name evidence="1" type="ORF">POPTR_018G108100</name>
</gene>
<reference evidence="1 2" key="1">
    <citation type="journal article" date="2006" name="Science">
        <title>The genome of black cottonwood, Populus trichocarpa (Torr. &amp; Gray).</title>
        <authorList>
            <person name="Tuskan G.A."/>
            <person name="Difazio S."/>
            <person name="Jansson S."/>
            <person name="Bohlmann J."/>
            <person name="Grigoriev I."/>
            <person name="Hellsten U."/>
            <person name="Putnam N."/>
            <person name="Ralph S."/>
            <person name="Rombauts S."/>
            <person name="Salamov A."/>
            <person name="Schein J."/>
            <person name="Sterck L."/>
            <person name="Aerts A."/>
            <person name="Bhalerao R.R."/>
            <person name="Bhalerao R.P."/>
            <person name="Blaudez D."/>
            <person name="Boerjan W."/>
            <person name="Brun A."/>
            <person name="Brunner A."/>
            <person name="Busov V."/>
            <person name="Campbell M."/>
            <person name="Carlson J."/>
            <person name="Chalot M."/>
            <person name="Chapman J."/>
            <person name="Chen G.L."/>
            <person name="Cooper D."/>
            <person name="Coutinho P.M."/>
            <person name="Couturier J."/>
            <person name="Covert S."/>
            <person name="Cronk Q."/>
            <person name="Cunningham R."/>
            <person name="Davis J."/>
            <person name="Degroeve S."/>
            <person name="Dejardin A."/>
            <person name="Depamphilis C."/>
            <person name="Detter J."/>
            <person name="Dirks B."/>
            <person name="Dubchak I."/>
            <person name="Duplessis S."/>
            <person name="Ehlting J."/>
            <person name="Ellis B."/>
            <person name="Gendler K."/>
            <person name="Goodstein D."/>
            <person name="Gribskov M."/>
            <person name="Grimwood J."/>
            <person name="Groover A."/>
            <person name="Gunter L."/>
            <person name="Hamberger B."/>
            <person name="Heinze B."/>
            <person name="Helariutta Y."/>
            <person name="Henrissat B."/>
            <person name="Holligan D."/>
            <person name="Holt R."/>
            <person name="Huang W."/>
            <person name="Islam-Faridi N."/>
            <person name="Jones S."/>
            <person name="Jones-Rhoades M."/>
            <person name="Jorgensen R."/>
            <person name="Joshi C."/>
            <person name="Kangasjarvi J."/>
            <person name="Karlsson J."/>
            <person name="Kelleher C."/>
            <person name="Kirkpatrick R."/>
            <person name="Kirst M."/>
            <person name="Kohler A."/>
            <person name="Kalluri U."/>
            <person name="Larimer F."/>
            <person name="Leebens-Mack J."/>
            <person name="Leple J.C."/>
            <person name="Locascio P."/>
            <person name="Lou Y."/>
            <person name="Lucas S."/>
            <person name="Martin F."/>
            <person name="Montanini B."/>
            <person name="Napoli C."/>
            <person name="Nelson D.R."/>
            <person name="Nelson C."/>
            <person name="Nieminen K."/>
            <person name="Nilsson O."/>
            <person name="Pereda V."/>
            <person name="Peter G."/>
            <person name="Philippe R."/>
            <person name="Pilate G."/>
            <person name="Poliakov A."/>
            <person name="Razumovskaya J."/>
            <person name="Richardson P."/>
            <person name="Rinaldi C."/>
            <person name="Ritland K."/>
            <person name="Rouze P."/>
            <person name="Ryaboy D."/>
            <person name="Schmutz J."/>
            <person name="Schrader J."/>
            <person name="Segerman B."/>
            <person name="Shin H."/>
            <person name="Siddiqui A."/>
            <person name="Sterky F."/>
            <person name="Terry A."/>
            <person name="Tsai C.J."/>
            <person name="Uberbacher E."/>
            <person name="Unneberg P."/>
            <person name="Vahala J."/>
            <person name="Wall K."/>
            <person name="Wessler S."/>
            <person name="Yang G."/>
            <person name="Yin T."/>
            <person name="Douglas C."/>
            <person name="Marra M."/>
            <person name="Sandberg G."/>
            <person name="Van de Peer Y."/>
            <person name="Rokhsar D."/>
        </authorList>
    </citation>
    <scope>NUCLEOTIDE SEQUENCE [LARGE SCALE GENOMIC DNA]</scope>
    <source>
        <strain evidence="2">cv. Nisqually</strain>
    </source>
</reference>
<accession>A0A2K1WZ54</accession>